<dbReference type="KEGG" id="tmn:UCRPA7_8284"/>
<dbReference type="eggNOG" id="ENOG502STEW">
    <property type="taxonomic scope" value="Eukaryota"/>
</dbReference>
<dbReference type="OrthoDB" id="20872at2759"/>
<dbReference type="GeneID" id="19329121"/>
<dbReference type="Pfam" id="PF17107">
    <property type="entry name" value="SesA"/>
    <property type="match status" value="1"/>
</dbReference>
<name>R8BA85_PHAM7</name>
<evidence type="ECO:0000313" key="3">
    <source>
        <dbReference type="Proteomes" id="UP000014074"/>
    </source>
</evidence>
<sequence>MDPVSAIGLAGAILQFVEFAGKVVSRLNEFTVDLNQIPKSFRHIKTELPLIVDALKRISAQVDSGELAESTQSALKPVIVECRRSTEQLDELLDKILPATAASSWERRRKAVASLAKESKVEEISEALDKYIRVLTFHQVIRTGSESETAAFTKSNVFWLVPLDRNANFVGRSDNFEQIDAAFKVKAGTQPKVALFGLGGIG</sequence>
<reference evidence="3" key="1">
    <citation type="journal article" date="2013" name="Genome Announc.">
        <title>Draft genome sequence of the ascomycete Phaeoacremonium aleophilum strain UCR-PA7, a causal agent of the esca disease complex in grapevines.</title>
        <authorList>
            <person name="Blanco-Ulate B."/>
            <person name="Rolshausen P."/>
            <person name="Cantu D."/>
        </authorList>
    </citation>
    <scope>NUCLEOTIDE SEQUENCE [LARGE SCALE GENOMIC DNA]</scope>
    <source>
        <strain evidence="3">UCR-PA7</strain>
    </source>
</reference>
<feature type="domain" description="NACHT-NTPase and P-loop NTPases N-terminal" evidence="1">
    <location>
        <begin position="12"/>
        <end position="135"/>
    </location>
</feature>
<dbReference type="RefSeq" id="XP_007918992.1">
    <property type="nucleotide sequence ID" value="XM_007920801.1"/>
</dbReference>
<dbReference type="EMBL" id="KB933351">
    <property type="protein sequence ID" value="EON96196.1"/>
    <property type="molecule type" value="Genomic_DNA"/>
</dbReference>
<proteinExistence type="predicted"/>
<protein>
    <submittedName>
        <fullName evidence="2">Putative ankyrin unc44 protein</fullName>
    </submittedName>
</protein>
<gene>
    <name evidence="2" type="ORF">UCRPA7_8284</name>
</gene>
<evidence type="ECO:0000313" key="2">
    <source>
        <dbReference type="EMBL" id="EON96196.1"/>
    </source>
</evidence>
<accession>R8BA85</accession>
<dbReference type="AlphaFoldDB" id="R8BA85"/>
<dbReference type="InterPro" id="IPR031352">
    <property type="entry name" value="SesA"/>
</dbReference>
<keyword evidence="3" id="KW-1185">Reference proteome</keyword>
<organism evidence="2 3">
    <name type="scientific">Phaeoacremonium minimum (strain UCR-PA7)</name>
    <name type="common">Esca disease fungus</name>
    <name type="synonym">Togninia minima</name>
    <dbReference type="NCBI Taxonomy" id="1286976"/>
    <lineage>
        <taxon>Eukaryota</taxon>
        <taxon>Fungi</taxon>
        <taxon>Dikarya</taxon>
        <taxon>Ascomycota</taxon>
        <taxon>Pezizomycotina</taxon>
        <taxon>Sordariomycetes</taxon>
        <taxon>Sordariomycetidae</taxon>
        <taxon>Togniniales</taxon>
        <taxon>Togniniaceae</taxon>
        <taxon>Phaeoacremonium</taxon>
    </lineage>
</organism>
<evidence type="ECO:0000259" key="1">
    <source>
        <dbReference type="Pfam" id="PF17107"/>
    </source>
</evidence>
<dbReference type="HOGENOM" id="CLU_1355507_0_0_1"/>
<dbReference type="Proteomes" id="UP000014074">
    <property type="component" value="Unassembled WGS sequence"/>
</dbReference>